<evidence type="ECO:0000256" key="3">
    <source>
        <dbReference type="SAM" id="SignalP"/>
    </source>
</evidence>
<keyword evidence="2" id="KW-0472">Membrane</keyword>
<proteinExistence type="predicted"/>
<gene>
    <name evidence="4" type="ORF">QEG99_01825</name>
</gene>
<evidence type="ECO:0000313" key="4">
    <source>
        <dbReference type="EMBL" id="WGI37005.1"/>
    </source>
</evidence>
<protein>
    <recommendedName>
        <fullName evidence="6">Transmembrane protein</fullName>
    </recommendedName>
</protein>
<keyword evidence="2" id="KW-1133">Transmembrane helix</keyword>
<dbReference type="InterPro" id="IPR054788">
    <property type="entry name" value="MSC_0620_UU052-like"/>
</dbReference>
<dbReference type="RefSeq" id="WP_280102308.1">
    <property type="nucleotide sequence ID" value="NZ_CP122979.1"/>
</dbReference>
<evidence type="ECO:0000256" key="1">
    <source>
        <dbReference type="SAM" id="MobiDB-lite"/>
    </source>
</evidence>
<evidence type="ECO:0000256" key="2">
    <source>
        <dbReference type="SAM" id="Phobius"/>
    </source>
</evidence>
<keyword evidence="5" id="KW-1185">Reference proteome</keyword>
<evidence type="ECO:0000313" key="5">
    <source>
        <dbReference type="Proteomes" id="UP001179842"/>
    </source>
</evidence>
<dbReference type="EMBL" id="CP122979">
    <property type="protein sequence ID" value="WGI37005.1"/>
    <property type="molecule type" value="Genomic_DNA"/>
</dbReference>
<dbReference type="NCBIfam" id="NF045829">
    <property type="entry name" value="UU052_fam"/>
    <property type="match status" value="1"/>
</dbReference>
<feature type="transmembrane region" description="Helical" evidence="2">
    <location>
        <begin position="690"/>
        <end position="712"/>
    </location>
</feature>
<feature type="signal peptide" evidence="3">
    <location>
        <begin position="1"/>
        <end position="27"/>
    </location>
</feature>
<dbReference type="Proteomes" id="UP001179842">
    <property type="component" value="Chromosome"/>
</dbReference>
<feature type="chain" id="PRO_5045701698" description="Transmembrane protein" evidence="3">
    <location>
        <begin position="28"/>
        <end position="715"/>
    </location>
</feature>
<keyword evidence="2" id="KW-0812">Transmembrane</keyword>
<feature type="compositionally biased region" description="Low complexity" evidence="1">
    <location>
        <begin position="33"/>
        <end position="44"/>
    </location>
</feature>
<evidence type="ECO:0008006" key="6">
    <source>
        <dbReference type="Google" id="ProtNLM"/>
    </source>
</evidence>
<feature type="transmembrane region" description="Helical" evidence="2">
    <location>
        <begin position="650"/>
        <end position="669"/>
    </location>
</feature>
<name>A0ABY8LW19_9BACT</name>
<keyword evidence="3" id="KW-0732">Signal</keyword>
<accession>A0ABY8LW19</accession>
<reference evidence="4" key="1">
    <citation type="submission" date="2023-04" db="EMBL/GenBank/DDBJ databases">
        <title>Completed genome of Mycoplasma lagogenitalium type strain 12MS.</title>
        <authorList>
            <person name="Spergser J."/>
        </authorList>
    </citation>
    <scope>NUCLEOTIDE SEQUENCE</scope>
    <source>
        <strain evidence="4">12MS</strain>
    </source>
</reference>
<feature type="region of interest" description="Disordered" evidence="1">
    <location>
        <begin position="31"/>
        <end position="50"/>
    </location>
</feature>
<sequence>MKTKGKKIISSLSLLTPISVLPIFISADVETPNNNNNNDNNNSANKKKEKSPEFDTFAKIKDEKIKLIFDLAINDVLAKLEEEKLKLKNNNELEFKTKLEKNYYLEILSNYLKTNKEKIIANPNAYNFNVIFPNVFSLKENYKKGKVVFQNKEYNDVIFDENDQLTNYLPLLGDGGRQEVSSEEKNVFTKSEIETFISKYQDSLKEQLYSIIYNENDIPKINEKIFLDPETISKNDGTSISALVSNPPENFKSWDEYIQSRYKDRYTAFDLEQNKTIDEEEPSQNNNQKPEDKIDKLPEFDELDKLTNPGEPFDTKTFIEKLPPLQPEFLAKYVNRSLDEILVLFESSPDSELFFFFNNPINTRYKYSITSIEKTENNNFLGTVKIQDVNDPEIFRLYKTYLTTDTNYNFQKVYENYVSSIKNQFTKLYKAVQLDEKLDFDKLQNQNIKTKLSELIGVISKDLYYTQNFVSKQSNIINQGIKNIADKEINDNQISNLTDILDAQLLVSLKASRIKFMPLFSYLPEAYQESLNAYKEILKKEGNLNKLQEKFAKYNADLVIINKLVNTLDKDISLIIKLANAKTFNILSWYDEYINLLTKISGQFSVLRDLLTNEQPTEEKEMQETQEKNFLAQYQLAHDYLKSEKKSQNLFLVILSSILATASLIGISLSTNNYLKNKKNKNNSLLKTNLAIILLSAVVIVLAIALLALGIIGGI</sequence>
<organism evidence="4 5">
    <name type="scientific">Mesomycoplasma lagogenitalium</name>
    <dbReference type="NCBI Taxonomy" id="171286"/>
    <lineage>
        <taxon>Bacteria</taxon>
        <taxon>Bacillati</taxon>
        <taxon>Mycoplasmatota</taxon>
        <taxon>Mycoplasmoidales</taxon>
        <taxon>Metamycoplasmataceae</taxon>
        <taxon>Mesomycoplasma</taxon>
    </lineage>
</organism>